<dbReference type="PRINTS" id="PR00364">
    <property type="entry name" value="DISEASERSIST"/>
</dbReference>
<evidence type="ECO:0000256" key="1">
    <source>
        <dbReference type="ARBA" id="ARBA00022737"/>
    </source>
</evidence>
<name>A0A803LBV5_CHEQI</name>
<dbReference type="Gene3D" id="1.20.5.4130">
    <property type="match status" value="1"/>
</dbReference>
<dbReference type="Gramene" id="AUR62009344-RA">
    <property type="protein sequence ID" value="AUR62009344-RA:cds"/>
    <property type="gene ID" value="AUR62009344"/>
</dbReference>
<reference evidence="10" key="1">
    <citation type="journal article" date="2017" name="Nature">
        <title>The genome of Chenopodium quinoa.</title>
        <authorList>
            <person name="Jarvis D.E."/>
            <person name="Ho Y.S."/>
            <person name="Lightfoot D.J."/>
            <person name="Schmoeckel S.M."/>
            <person name="Li B."/>
            <person name="Borm T.J.A."/>
            <person name="Ohyanagi H."/>
            <person name="Mineta K."/>
            <person name="Michell C.T."/>
            <person name="Saber N."/>
            <person name="Kharbatia N.M."/>
            <person name="Rupper R.R."/>
            <person name="Sharp A.R."/>
            <person name="Dally N."/>
            <person name="Boughton B.A."/>
            <person name="Woo Y.H."/>
            <person name="Gao G."/>
            <person name="Schijlen E.G.W.M."/>
            <person name="Guo X."/>
            <person name="Momin A.A."/>
            <person name="Negrao S."/>
            <person name="Al-Babili S."/>
            <person name="Gehring C."/>
            <person name="Roessner U."/>
            <person name="Jung C."/>
            <person name="Murphy K."/>
            <person name="Arold S.T."/>
            <person name="Gojobori T."/>
            <person name="van der Linden C.G."/>
            <person name="van Loo E.N."/>
            <person name="Jellen E.N."/>
            <person name="Maughan P.J."/>
            <person name="Tester M."/>
        </authorList>
    </citation>
    <scope>NUCLEOTIDE SEQUENCE [LARGE SCALE GENOMIC DNA]</scope>
    <source>
        <strain evidence="10">cv. PI 614886</strain>
    </source>
</reference>
<dbReference type="FunFam" id="1.10.10.10:FF:000322">
    <property type="entry name" value="Probable disease resistance protein At1g63360"/>
    <property type="match status" value="1"/>
</dbReference>
<dbReference type="InterPro" id="IPR002182">
    <property type="entry name" value="NB-ARC"/>
</dbReference>
<dbReference type="Pfam" id="PF23598">
    <property type="entry name" value="LRR_14"/>
    <property type="match status" value="1"/>
</dbReference>
<dbReference type="InterPro" id="IPR042197">
    <property type="entry name" value="Apaf_helical"/>
</dbReference>
<dbReference type="InterPro" id="IPR055414">
    <property type="entry name" value="LRR_R13L4/SHOC2-like"/>
</dbReference>
<dbReference type="Gene3D" id="1.10.10.10">
    <property type="entry name" value="Winged helix-like DNA-binding domain superfamily/Winged helix DNA-binding domain"/>
    <property type="match status" value="1"/>
</dbReference>
<dbReference type="InterPro" id="IPR032675">
    <property type="entry name" value="LRR_dom_sf"/>
</dbReference>
<keyword evidence="11" id="KW-1185">Reference proteome</keyword>
<keyword evidence="4" id="KW-0067">ATP-binding</keyword>
<dbReference type="GO" id="GO:0006952">
    <property type="term" value="P:defense response"/>
    <property type="evidence" value="ECO:0007669"/>
    <property type="project" value="UniProtKB-KW"/>
</dbReference>
<accession>A0A803LBV5</accession>
<proteinExistence type="predicted"/>
<evidence type="ECO:0000256" key="3">
    <source>
        <dbReference type="ARBA" id="ARBA00022821"/>
    </source>
</evidence>
<dbReference type="InterPro" id="IPR027417">
    <property type="entry name" value="P-loop_NTPase"/>
</dbReference>
<dbReference type="Proteomes" id="UP000596660">
    <property type="component" value="Unplaced"/>
</dbReference>
<evidence type="ECO:0000313" key="10">
    <source>
        <dbReference type="EnsemblPlants" id="AUR62009344-RA:cds"/>
    </source>
</evidence>
<dbReference type="GO" id="GO:0005524">
    <property type="term" value="F:ATP binding"/>
    <property type="evidence" value="ECO:0007669"/>
    <property type="project" value="UniProtKB-KW"/>
</dbReference>
<dbReference type="Gene3D" id="3.80.10.10">
    <property type="entry name" value="Ribonuclease Inhibitor"/>
    <property type="match status" value="1"/>
</dbReference>
<dbReference type="InterPro" id="IPR036388">
    <property type="entry name" value="WH-like_DNA-bd_sf"/>
</dbReference>
<dbReference type="PANTHER" id="PTHR36766:SF70">
    <property type="entry name" value="DISEASE RESISTANCE PROTEIN RGA4"/>
    <property type="match status" value="1"/>
</dbReference>
<dbReference type="Pfam" id="PF23559">
    <property type="entry name" value="WHD_DRP"/>
    <property type="match status" value="1"/>
</dbReference>
<keyword evidence="1" id="KW-0677">Repeat</keyword>
<dbReference type="GO" id="GO:0043531">
    <property type="term" value="F:ADP binding"/>
    <property type="evidence" value="ECO:0007669"/>
    <property type="project" value="InterPro"/>
</dbReference>
<dbReference type="Pfam" id="PF00931">
    <property type="entry name" value="NB-ARC"/>
    <property type="match status" value="1"/>
</dbReference>
<feature type="domain" description="Disease resistance N-terminal" evidence="7">
    <location>
        <begin position="183"/>
        <end position="266"/>
    </location>
</feature>
<evidence type="ECO:0000256" key="4">
    <source>
        <dbReference type="ARBA" id="ARBA00022840"/>
    </source>
</evidence>
<evidence type="ECO:0000259" key="8">
    <source>
        <dbReference type="Pfam" id="PF23559"/>
    </source>
</evidence>
<reference evidence="10" key="2">
    <citation type="submission" date="2021-03" db="UniProtKB">
        <authorList>
            <consortium name="EnsemblPlants"/>
        </authorList>
    </citation>
    <scope>IDENTIFICATION</scope>
</reference>
<dbReference type="Gene3D" id="1.10.8.430">
    <property type="entry name" value="Helical domain of apoptotic protease-activating factors"/>
    <property type="match status" value="1"/>
</dbReference>
<feature type="domain" description="Disease resistance R13L4/SHOC-2-like LRR" evidence="9">
    <location>
        <begin position="726"/>
        <end position="868"/>
    </location>
</feature>
<dbReference type="PANTHER" id="PTHR36766">
    <property type="entry name" value="PLANT BROAD-SPECTRUM MILDEW RESISTANCE PROTEIN RPW8"/>
    <property type="match status" value="1"/>
</dbReference>
<dbReference type="InterPro" id="IPR058922">
    <property type="entry name" value="WHD_DRP"/>
</dbReference>
<feature type="domain" description="Disease resistance protein winged helix" evidence="8">
    <location>
        <begin position="610"/>
        <end position="676"/>
    </location>
</feature>
<keyword evidence="3" id="KW-0611">Plant defense</keyword>
<keyword evidence="5" id="KW-0175">Coiled coil</keyword>
<evidence type="ECO:0000259" key="7">
    <source>
        <dbReference type="Pfam" id="PF18052"/>
    </source>
</evidence>
<feature type="coiled-coil region" evidence="5">
    <location>
        <begin position="6"/>
        <end position="35"/>
    </location>
</feature>
<keyword evidence="2" id="KW-0547">Nucleotide-binding</keyword>
<evidence type="ECO:0000259" key="6">
    <source>
        <dbReference type="Pfam" id="PF00931"/>
    </source>
</evidence>
<organism evidence="10 11">
    <name type="scientific">Chenopodium quinoa</name>
    <name type="common">Quinoa</name>
    <dbReference type="NCBI Taxonomy" id="63459"/>
    <lineage>
        <taxon>Eukaryota</taxon>
        <taxon>Viridiplantae</taxon>
        <taxon>Streptophyta</taxon>
        <taxon>Embryophyta</taxon>
        <taxon>Tracheophyta</taxon>
        <taxon>Spermatophyta</taxon>
        <taxon>Magnoliopsida</taxon>
        <taxon>eudicotyledons</taxon>
        <taxon>Gunneridae</taxon>
        <taxon>Pentapetalae</taxon>
        <taxon>Caryophyllales</taxon>
        <taxon>Chenopodiaceae</taxon>
        <taxon>Chenopodioideae</taxon>
        <taxon>Atripliceae</taxon>
        <taxon>Chenopodium</taxon>
    </lineage>
</organism>
<evidence type="ECO:0000313" key="11">
    <source>
        <dbReference type="Proteomes" id="UP000596660"/>
    </source>
</evidence>
<dbReference type="InterPro" id="IPR041118">
    <property type="entry name" value="Rx_N"/>
</dbReference>
<protein>
    <submittedName>
        <fullName evidence="10">Uncharacterized protein</fullName>
    </submittedName>
</protein>
<evidence type="ECO:0000256" key="5">
    <source>
        <dbReference type="SAM" id="Coils"/>
    </source>
</evidence>
<dbReference type="GO" id="GO:0051707">
    <property type="term" value="P:response to other organism"/>
    <property type="evidence" value="ECO:0007669"/>
    <property type="project" value="UniProtKB-ARBA"/>
</dbReference>
<dbReference type="AlphaFoldDB" id="A0A803LBV5"/>
<dbReference type="SUPFAM" id="SSF52540">
    <property type="entry name" value="P-loop containing nucleoside triphosphate hydrolases"/>
    <property type="match status" value="1"/>
</dbReference>
<dbReference type="SUPFAM" id="SSF52058">
    <property type="entry name" value="L domain-like"/>
    <property type="match status" value="1"/>
</dbReference>
<feature type="domain" description="NB-ARC" evidence="6">
    <location>
        <begin position="364"/>
        <end position="523"/>
    </location>
</feature>
<dbReference type="Gene3D" id="3.40.50.300">
    <property type="entry name" value="P-loop containing nucleotide triphosphate hydrolases"/>
    <property type="match status" value="1"/>
</dbReference>
<sequence>MTCEMINTLQERVDIAETEAKLAQLKQEKAKHRAQTVIDSFDTFCAEMKRDILPQIDEGEALLNAFGAVDVPSLKAKIQQKIDTEVKSQLLARDEISREKIKILEGNVKQHLEACKLFGYILSEANVLEVLSIFSVKDDIADFHSDYEDFKRDILWWEYKVCKALLAVPKCSLPEGVLFNLAGTVLEALGKAAIKQAASWWGARDDLKKLENTIKLIQARVRDAERNQEEQGRDDAIKEWLRRLRMVLYQVDDLFDEVLSVDRQKQRMEVNKQVCLSLSRSGTLCFNWKISRKIKSIRQQLDEIKSDISGLNLNAYCDHRDEPQPLRARFMRNRETGSLAKEYVTGRENDKKIITEMLFDPKFDGKRITVIPIVGFGGLGKTTLAQLVFNDEVVQNHFDLTKWVWVPEVGDQNTVIRRVFQCFTGNEDSDRLLVSQIETRILESIKDKKYLLVLDDLWDESQYSWSDLLSLLECGATGSRIIVTTRSAYVAKAVGTTKPHNIGLLTEEESWNLFKKFAFRSQLEESSGSYFTQLGKEILNSCGNVPLAIKVVGSLLYSETKEEWEQIRDTRLSKAKGKEDDINYIIMQVLKLSYDYLPPALKQCFAYCSLFPKDYEYTKNHLVKIWMAQGYFDQSSTDIGEQYFMELLGRSLFQGPKEDIDGNFKCRMHDLVHDLAQDIAGEEMKQLVEPLDQISSTDGLIHVSVKIRRPDEDDEWEAPASLLDARKIRPLIFLRFNVNIAIKSSSLEMIIMKFQFLCALNLEGMKISMIPNSIGKLKHLRYLNLASNGLRHLGISGSGLSDLPTGFGKMTSLKVLDSFIVGENYGMDSLPSLNFTGYLNIQFNKWRSDAVVEAQRATLMNNQKLTHLE</sequence>
<dbReference type="Pfam" id="PF18052">
    <property type="entry name" value="Rx_N"/>
    <property type="match status" value="1"/>
</dbReference>
<evidence type="ECO:0000259" key="9">
    <source>
        <dbReference type="Pfam" id="PF23598"/>
    </source>
</evidence>
<dbReference type="EnsemblPlants" id="AUR62009344-RA">
    <property type="protein sequence ID" value="AUR62009344-RA:cds"/>
    <property type="gene ID" value="AUR62009344"/>
</dbReference>
<evidence type="ECO:0000256" key="2">
    <source>
        <dbReference type="ARBA" id="ARBA00022741"/>
    </source>
</evidence>